<keyword evidence="2" id="KW-1185">Reference proteome</keyword>
<accession>A0A284R850</accession>
<dbReference type="AlphaFoldDB" id="A0A284R850"/>
<proteinExistence type="predicted"/>
<protein>
    <submittedName>
        <fullName evidence="1">Uncharacterized protein</fullName>
    </submittedName>
</protein>
<dbReference type="EMBL" id="FUEG01000005">
    <property type="protein sequence ID" value="SJL04898.1"/>
    <property type="molecule type" value="Genomic_DNA"/>
</dbReference>
<reference evidence="2" key="1">
    <citation type="journal article" date="2017" name="Nat. Ecol. Evol.">
        <title>Genome expansion and lineage-specific genetic innovations in the forest pathogenic fungi Armillaria.</title>
        <authorList>
            <person name="Sipos G."/>
            <person name="Prasanna A.N."/>
            <person name="Walter M.C."/>
            <person name="O'Connor E."/>
            <person name="Balint B."/>
            <person name="Krizsan K."/>
            <person name="Kiss B."/>
            <person name="Hess J."/>
            <person name="Varga T."/>
            <person name="Slot J."/>
            <person name="Riley R."/>
            <person name="Boka B."/>
            <person name="Rigling D."/>
            <person name="Barry K."/>
            <person name="Lee J."/>
            <person name="Mihaltcheva S."/>
            <person name="LaButti K."/>
            <person name="Lipzen A."/>
            <person name="Waldron R."/>
            <person name="Moloney N.M."/>
            <person name="Sperisen C."/>
            <person name="Kredics L."/>
            <person name="Vagvoelgyi C."/>
            <person name="Patrignani A."/>
            <person name="Fitzpatrick D."/>
            <person name="Nagy I."/>
            <person name="Doyle S."/>
            <person name="Anderson J.B."/>
            <person name="Grigoriev I.V."/>
            <person name="Gueldener U."/>
            <person name="Muensterkoetter M."/>
            <person name="Nagy L.G."/>
        </authorList>
    </citation>
    <scope>NUCLEOTIDE SEQUENCE [LARGE SCALE GENOMIC DNA]</scope>
    <source>
        <strain evidence="2">C18/9</strain>
    </source>
</reference>
<organism evidence="1 2">
    <name type="scientific">Armillaria ostoyae</name>
    <name type="common">Armillaria root rot fungus</name>
    <dbReference type="NCBI Taxonomy" id="47428"/>
    <lineage>
        <taxon>Eukaryota</taxon>
        <taxon>Fungi</taxon>
        <taxon>Dikarya</taxon>
        <taxon>Basidiomycota</taxon>
        <taxon>Agaricomycotina</taxon>
        <taxon>Agaricomycetes</taxon>
        <taxon>Agaricomycetidae</taxon>
        <taxon>Agaricales</taxon>
        <taxon>Marasmiineae</taxon>
        <taxon>Physalacriaceae</taxon>
        <taxon>Armillaria</taxon>
    </lineage>
</organism>
<sequence>MGKTWAHRGNNVRAADDACHRGSTECVAILLENVTVDGQRGKLVKKTGNTNVEDVTEQKKTMLSGGRRDWRLQMQAEV</sequence>
<dbReference type="Proteomes" id="UP000219338">
    <property type="component" value="Unassembled WGS sequence"/>
</dbReference>
<evidence type="ECO:0000313" key="1">
    <source>
        <dbReference type="EMBL" id="SJL04898.1"/>
    </source>
</evidence>
<name>A0A284R850_ARMOS</name>
<evidence type="ECO:0000313" key="2">
    <source>
        <dbReference type="Proteomes" id="UP000219338"/>
    </source>
</evidence>
<gene>
    <name evidence="1" type="ORF">ARMOST_08269</name>
</gene>